<gene>
    <name evidence="1" type="ORF">SAMN05444266_10592</name>
</gene>
<dbReference type="AlphaFoldDB" id="A0A1M7DQD0"/>
<reference evidence="1 2" key="1">
    <citation type="submission" date="2016-11" db="EMBL/GenBank/DDBJ databases">
        <authorList>
            <person name="Jaros S."/>
            <person name="Januszkiewicz K."/>
            <person name="Wedrychowicz H."/>
        </authorList>
    </citation>
    <scope>NUCLEOTIDE SEQUENCE [LARGE SCALE GENOMIC DNA]</scope>
    <source>
        <strain evidence="1 2">DSM 27406</strain>
    </source>
</reference>
<dbReference type="InterPro" id="IPR013783">
    <property type="entry name" value="Ig-like_fold"/>
</dbReference>
<dbReference type="Proteomes" id="UP000184420">
    <property type="component" value="Unassembled WGS sequence"/>
</dbReference>
<protein>
    <recommendedName>
        <fullName evidence="3">DUF928 domain-containing protein</fullName>
    </recommendedName>
</protein>
<organism evidence="1 2">
    <name type="scientific">Chitinophaga jiangningensis</name>
    <dbReference type="NCBI Taxonomy" id="1419482"/>
    <lineage>
        <taxon>Bacteria</taxon>
        <taxon>Pseudomonadati</taxon>
        <taxon>Bacteroidota</taxon>
        <taxon>Chitinophagia</taxon>
        <taxon>Chitinophagales</taxon>
        <taxon>Chitinophagaceae</taxon>
        <taxon>Chitinophaga</taxon>
    </lineage>
</organism>
<accession>A0A1M7DQD0</accession>
<dbReference type="Gene3D" id="2.60.40.10">
    <property type="entry name" value="Immunoglobulins"/>
    <property type="match status" value="1"/>
</dbReference>
<sequence length="364" mass="41035">MRKIFFGICLLLVCVPVFMMAQVTTIFIPELQGRTLDGLLQAKFNSTATARQRASVTITVTAASVGKVVTVKIPALDLQPGVNAFPAGILNNASLQFGDNKIATVLRQAGFFAEAEYEYCFEVTDGNGHIGGMPLGQQCFDYSLKPFSPLVLTSPMDEDKICEKRPNFFWQPLLPAIPGVQYRLILTSIKPDQRKAEAIRYNMPIINQSFINGPMLYFPPTLPELTEGQKYVWQVTAYRADMLLASSEMWEFTVKCKDNSVAVTPESYRDIDDLAKGNFYLSNGYIRFAVKNIYASSRLRYEIASLTTPDKVVKHLPVIELRNGQNHIEIDLTENRYMQDGAYYIITVHLPDGSHKQLRFLFKK</sequence>
<evidence type="ECO:0008006" key="3">
    <source>
        <dbReference type="Google" id="ProtNLM"/>
    </source>
</evidence>
<proteinExistence type="predicted"/>
<dbReference type="STRING" id="1419482.SAMN05444266_10592"/>
<keyword evidence="2" id="KW-1185">Reference proteome</keyword>
<name>A0A1M7DQD0_9BACT</name>
<evidence type="ECO:0000313" key="2">
    <source>
        <dbReference type="Proteomes" id="UP000184420"/>
    </source>
</evidence>
<evidence type="ECO:0000313" key="1">
    <source>
        <dbReference type="EMBL" id="SHL81711.1"/>
    </source>
</evidence>
<dbReference type="EMBL" id="FRBL01000005">
    <property type="protein sequence ID" value="SHL81711.1"/>
    <property type="molecule type" value="Genomic_DNA"/>
</dbReference>